<dbReference type="Proteomes" id="UP000000763">
    <property type="component" value="Chromosome 2"/>
</dbReference>
<gene>
    <name evidence="2" type="primary">OJ1111_E07.21</name>
</gene>
<reference evidence="3" key="1">
    <citation type="journal article" date="2005" name="Nature">
        <title>The map-based sequence of the rice genome.</title>
        <authorList>
            <consortium name="International rice genome sequencing project (IRGSP)"/>
            <person name="Matsumoto T."/>
            <person name="Wu J."/>
            <person name="Kanamori H."/>
            <person name="Katayose Y."/>
            <person name="Fujisawa M."/>
            <person name="Namiki N."/>
            <person name="Mizuno H."/>
            <person name="Yamamoto K."/>
            <person name="Antonio B.A."/>
            <person name="Baba T."/>
            <person name="Sakata K."/>
            <person name="Nagamura Y."/>
            <person name="Aoki H."/>
            <person name="Arikawa K."/>
            <person name="Arita K."/>
            <person name="Bito T."/>
            <person name="Chiden Y."/>
            <person name="Fujitsuka N."/>
            <person name="Fukunaka R."/>
            <person name="Hamada M."/>
            <person name="Harada C."/>
            <person name="Hayashi A."/>
            <person name="Hijishita S."/>
            <person name="Honda M."/>
            <person name="Hosokawa S."/>
            <person name="Ichikawa Y."/>
            <person name="Idonuma A."/>
            <person name="Iijima M."/>
            <person name="Ikeda M."/>
            <person name="Ikeno M."/>
            <person name="Ito K."/>
            <person name="Ito S."/>
            <person name="Ito T."/>
            <person name="Ito Y."/>
            <person name="Ito Y."/>
            <person name="Iwabuchi A."/>
            <person name="Kamiya K."/>
            <person name="Karasawa W."/>
            <person name="Kurita K."/>
            <person name="Katagiri S."/>
            <person name="Kikuta A."/>
            <person name="Kobayashi H."/>
            <person name="Kobayashi N."/>
            <person name="Machita K."/>
            <person name="Maehara T."/>
            <person name="Masukawa M."/>
            <person name="Mizubayashi T."/>
            <person name="Mukai Y."/>
            <person name="Nagasaki H."/>
            <person name="Nagata Y."/>
            <person name="Naito S."/>
            <person name="Nakashima M."/>
            <person name="Nakama Y."/>
            <person name="Nakamichi Y."/>
            <person name="Nakamura M."/>
            <person name="Meguro A."/>
            <person name="Negishi M."/>
            <person name="Ohta I."/>
            <person name="Ohta T."/>
            <person name="Okamoto M."/>
            <person name="Ono N."/>
            <person name="Saji S."/>
            <person name="Sakaguchi M."/>
            <person name="Sakai K."/>
            <person name="Shibata M."/>
            <person name="Shimokawa T."/>
            <person name="Song J."/>
            <person name="Takazaki Y."/>
            <person name="Terasawa K."/>
            <person name="Tsugane M."/>
            <person name="Tsuji K."/>
            <person name="Ueda S."/>
            <person name="Waki K."/>
            <person name="Yamagata H."/>
            <person name="Yamamoto M."/>
            <person name="Yamamoto S."/>
            <person name="Yamane H."/>
            <person name="Yoshiki S."/>
            <person name="Yoshihara R."/>
            <person name="Yukawa K."/>
            <person name="Zhong H."/>
            <person name="Yano M."/>
            <person name="Yuan Q."/>
            <person name="Ouyang S."/>
            <person name="Liu J."/>
            <person name="Jones K.M."/>
            <person name="Gansberger K."/>
            <person name="Moffat K."/>
            <person name="Hill J."/>
            <person name="Bera J."/>
            <person name="Fadrosh D."/>
            <person name="Jin S."/>
            <person name="Johri S."/>
            <person name="Kim M."/>
            <person name="Overton L."/>
            <person name="Reardon M."/>
            <person name="Tsitrin T."/>
            <person name="Vuong H."/>
            <person name="Weaver B."/>
            <person name="Ciecko A."/>
            <person name="Tallon L."/>
            <person name="Jackson J."/>
            <person name="Pai G."/>
            <person name="Aken S.V."/>
            <person name="Utterback T."/>
            <person name="Reidmuller S."/>
            <person name="Feldblyum T."/>
            <person name="Hsiao J."/>
            <person name="Zismann V."/>
            <person name="Iobst S."/>
            <person name="de Vazeille A.R."/>
            <person name="Buell C.R."/>
            <person name="Ying K."/>
            <person name="Li Y."/>
            <person name="Lu T."/>
            <person name="Huang Y."/>
            <person name="Zhao Q."/>
            <person name="Feng Q."/>
            <person name="Zhang L."/>
            <person name="Zhu J."/>
            <person name="Weng Q."/>
            <person name="Mu J."/>
            <person name="Lu Y."/>
            <person name="Fan D."/>
            <person name="Liu Y."/>
            <person name="Guan J."/>
            <person name="Zhang Y."/>
            <person name="Yu S."/>
            <person name="Liu X."/>
            <person name="Zhang Y."/>
            <person name="Hong G."/>
            <person name="Han B."/>
            <person name="Choisne N."/>
            <person name="Demange N."/>
            <person name="Orjeda G."/>
            <person name="Samain S."/>
            <person name="Cattolico L."/>
            <person name="Pelletier E."/>
            <person name="Couloux A."/>
            <person name="Segurens B."/>
            <person name="Wincker P."/>
            <person name="D'Hont A."/>
            <person name="Scarpelli C."/>
            <person name="Weissenbach J."/>
            <person name="Salanoubat M."/>
            <person name="Quetier F."/>
            <person name="Yu Y."/>
            <person name="Kim H.R."/>
            <person name="Rambo T."/>
            <person name="Currie J."/>
            <person name="Collura K."/>
            <person name="Luo M."/>
            <person name="Yang T."/>
            <person name="Ammiraju J.S.S."/>
            <person name="Engler F."/>
            <person name="Soderlund C."/>
            <person name="Wing R.A."/>
            <person name="Palmer L.E."/>
            <person name="de la Bastide M."/>
            <person name="Spiegel L."/>
            <person name="Nascimento L."/>
            <person name="Zutavern T."/>
            <person name="O'Shaughnessy A."/>
            <person name="Dike S."/>
            <person name="Dedhia N."/>
            <person name="Preston R."/>
            <person name="Balija V."/>
            <person name="McCombie W.R."/>
            <person name="Chow T."/>
            <person name="Chen H."/>
            <person name="Chung M."/>
            <person name="Chen C."/>
            <person name="Shaw J."/>
            <person name="Wu H."/>
            <person name="Hsiao K."/>
            <person name="Chao Y."/>
            <person name="Chu M."/>
            <person name="Cheng C."/>
            <person name="Hour A."/>
            <person name="Lee P."/>
            <person name="Lin S."/>
            <person name="Lin Y."/>
            <person name="Liou J."/>
            <person name="Liu S."/>
            <person name="Hsing Y."/>
            <person name="Raghuvanshi S."/>
            <person name="Mohanty A."/>
            <person name="Bharti A.K."/>
            <person name="Gaur A."/>
            <person name="Gupta V."/>
            <person name="Kumar D."/>
            <person name="Ravi V."/>
            <person name="Vij S."/>
            <person name="Kapur A."/>
            <person name="Khurana P."/>
            <person name="Khurana P."/>
            <person name="Khurana J.P."/>
            <person name="Tyagi A.K."/>
            <person name="Gaikwad K."/>
            <person name="Singh A."/>
            <person name="Dalal V."/>
            <person name="Srivastava S."/>
            <person name="Dixit A."/>
            <person name="Pal A.K."/>
            <person name="Ghazi I.A."/>
            <person name="Yadav M."/>
            <person name="Pandit A."/>
            <person name="Bhargava A."/>
            <person name="Sureshbabu K."/>
            <person name="Batra K."/>
            <person name="Sharma T.R."/>
            <person name="Mohapatra T."/>
            <person name="Singh N.K."/>
            <person name="Messing J."/>
            <person name="Nelson A.B."/>
            <person name="Fuks G."/>
            <person name="Kavchok S."/>
            <person name="Keizer G."/>
            <person name="Linton E."/>
            <person name="Llaca V."/>
            <person name="Song R."/>
            <person name="Tanyolac B."/>
            <person name="Young S."/>
            <person name="Ho-Il K."/>
            <person name="Hahn J.H."/>
            <person name="Sangsakoo G."/>
            <person name="Vanavichit A."/>
            <person name="de Mattos Luiz.A.T."/>
            <person name="Zimmer P.D."/>
            <person name="Malone G."/>
            <person name="Dellagostin O."/>
            <person name="de Oliveira A.C."/>
            <person name="Bevan M."/>
            <person name="Bancroft I."/>
            <person name="Minx P."/>
            <person name="Cordum H."/>
            <person name="Wilson R."/>
            <person name="Cheng Z."/>
            <person name="Jin W."/>
            <person name="Jiang J."/>
            <person name="Leong S.A."/>
            <person name="Iwama H."/>
            <person name="Gojobori T."/>
            <person name="Itoh T."/>
            <person name="Niimura Y."/>
            <person name="Fujii Y."/>
            <person name="Habara T."/>
            <person name="Sakai H."/>
            <person name="Sato Y."/>
            <person name="Wilson G."/>
            <person name="Kumar K."/>
            <person name="McCouch S."/>
            <person name="Juretic N."/>
            <person name="Hoen D."/>
            <person name="Wright S."/>
            <person name="Bruskiewich R."/>
            <person name="Bureau T."/>
            <person name="Miyao A."/>
            <person name="Hirochika H."/>
            <person name="Nishikawa T."/>
            <person name="Kadowaki K."/>
            <person name="Sugiura M."/>
            <person name="Burr B."/>
            <person name="Sasaki T."/>
        </authorList>
    </citation>
    <scope>NUCLEOTIDE SEQUENCE [LARGE SCALE GENOMIC DNA]</scope>
    <source>
        <strain evidence="3">cv. Nipponbare</strain>
    </source>
</reference>
<name>Q6ZIK4_ORYSJ</name>
<reference evidence="3" key="2">
    <citation type="journal article" date="2008" name="Nucleic Acids Res.">
        <title>The rice annotation project database (RAP-DB): 2008 update.</title>
        <authorList>
            <consortium name="The rice annotation project (RAP)"/>
        </authorList>
    </citation>
    <scope>GENOME REANNOTATION</scope>
    <source>
        <strain evidence="3">cv. Nipponbare</strain>
    </source>
</reference>
<evidence type="ECO:0000313" key="3">
    <source>
        <dbReference type="Proteomes" id="UP000000763"/>
    </source>
</evidence>
<proteinExistence type="predicted"/>
<evidence type="ECO:0000313" key="2">
    <source>
        <dbReference type="EMBL" id="BAD07525.1"/>
    </source>
</evidence>
<organism evidence="2 3">
    <name type="scientific">Oryza sativa subsp. japonica</name>
    <name type="common">Rice</name>
    <dbReference type="NCBI Taxonomy" id="39947"/>
    <lineage>
        <taxon>Eukaryota</taxon>
        <taxon>Viridiplantae</taxon>
        <taxon>Streptophyta</taxon>
        <taxon>Embryophyta</taxon>
        <taxon>Tracheophyta</taxon>
        <taxon>Spermatophyta</taxon>
        <taxon>Magnoliopsida</taxon>
        <taxon>Liliopsida</taxon>
        <taxon>Poales</taxon>
        <taxon>Poaceae</taxon>
        <taxon>BOP clade</taxon>
        <taxon>Oryzoideae</taxon>
        <taxon>Oryzeae</taxon>
        <taxon>Oryzinae</taxon>
        <taxon>Oryza</taxon>
        <taxon>Oryza sativa</taxon>
    </lineage>
</organism>
<dbReference type="AlphaFoldDB" id="Q6ZIK4"/>
<dbReference type="EMBL" id="AP003994">
    <property type="protein sequence ID" value="BAD07525.1"/>
    <property type="molecule type" value="Genomic_DNA"/>
</dbReference>
<protein>
    <submittedName>
        <fullName evidence="2">Uncharacterized protein</fullName>
    </submittedName>
</protein>
<evidence type="ECO:0000256" key="1">
    <source>
        <dbReference type="SAM" id="MobiDB-lite"/>
    </source>
</evidence>
<sequence>MAPAATIPTGDDGSGLPHRAAATKLLGDVLAHQIPTIASVIGSESSPPSSQPPLQRGGEKQHVMASSCAGRPFPSGEQTTSPPTLSPLLPPLSAAAAGGAAWRRLWPGGGKRGGPDLASARSSGMEVRLRFGGAGEATSSSLSLSLCSWWGGAAAVAADVGRHLASARSSGMEAAAVRRGRRGGGGVSFSLSLSVHGGEVRRWWRRTSAGPRLRQIRRHGGGCGLAGRERRRRPLSLSLFMVERCGGGGGRRHGGSGTDGVEAGGRASPPPDPVAAAGRWREGQRAGPRLRQIRWHGGGCGPTGVGEAAASSLSVCMVAVEVDVFLVECFVLCVIDGMFHVCFG</sequence>
<feature type="region of interest" description="Disordered" evidence="1">
    <location>
        <begin position="248"/>
        <end position="288"/>
    </location>
</feature>
<feature type="region of interest" description="Disordered" evidence="1">
    <location>
        <begin position="40"/>
        <end position="90"/>
    </location>
</feature>
<accession>Q6ZIK4</accession>